<proteinExistence type="predicted"/>
<gene>
    <name evidence="1" type="ORF">ACFQND_15645</name>
</gene>
<accession>A0ABW1U0B1</accession>
<comment type="caution">
    <text evidence="1">The sequence shown here is derived from an EMBL/GenBank/DDBJ whole genome shotgun (WGS) entry which is preliminary data.</text>
</comment>
<dbReference type="InterPro" id="IPR013078">
    <property type="entry name" value="His_Pase_superF_clade-1"/>
</dbReference>
<evidence type="ECO:0000313" key="1">
    <source>
        <dbReference type="EMBL" id="MFC6282659.1"/>
    </source>
</evidence>
<dbReference type="EMBL" id="JBHSRS010000079">
    <property type="protein sequence ID" value="MFC6282659.1"/>
    <property type="molecule type" value="Genomic_DNA"/>
</dbReference>
<protein>
    <submittedName>
        <fullName evidence="1">Histidine phosphatase family protein</fullName>
    </submittedName>
</protein>
<organism evidence="1 2">
    <name type="scientific">Polaromonas aquatica</name>
    <dbReference type="NCBI Taxonomy" id="332657"/>
    <lineage>
        <taxon>Bacteria</taxon>
        <taxon>Pseudomonadati</taxon>
        <taxon>Pseudomonadota</taxon>
        <taxon>Betaproteobacteria</taxon>
        <taxon>Burkholderiales</taxon>
        <taxon>Comamonadaceae</taxon>
        <taxon>Polaromonas</taxon>
    </lineage>
</organism>
<dbReference type="Gene3D" id="3.40.50.1240">
    <property type="entry name" value="Phosphoglycerate mutase-like"/>
    <property type="match status" value="1"/>
</dbReference>
<reference evidence="2" key="1">
    <citation type="journal article" date="2019" name="Int. J. Syst. Evol. Microbiol.">
        <title>The Global Catalogue of Microorganisms (GCM) 10K type strain sequencing project: providing services to taxonomists for standard genome sequencing and annotation.</title>
        <authorList>
            <consortium name="The Broad Institute Genomics Platform"/>
            <consortium name="The Broad Institute Genome Sequencing Center for Infectious Disease"/>
            <person name="Wu L."/>
            <person name="Ma J."/>
        </authorList>
    </citation>
    <scope>NUCLEOTIDE SEQUENCE [LARGE SCALE GENOMIC DNA]</scope>
    <source>
        <strain evidence="2">CCUG 39402</strain>
    </source>
</reference>
<dbReference type="InterPro" id="IPR029033">
    <property type="entry name" value="His_PPase_superfam"/>
</dbReference>
<sequence length="181" mass="19743">MSLWLVRHAQPLVAPGTCYGQLDVPADADATHDSVQALAKVLPAAISIATSPLQRCEQLAHVLRGLRPDLTCKTDDRLQEMNFGHWEGQAWADIPRTELDGWSASFDSYAAGQTGESVTQFMARVASAFDALPRDADTLWITHAGVIRAVELIARGVRHIDRADQWPATAPACGQWCKLSL</sequence>
<dbReference type="SUPFAM" id="SSF53254">
    <property type="entry name" value="Phosphoglycerate mutase-like"/>
    <property type="match status" value="1"/>
</dbReference>
<dbReference type="Pfam" id="PF00300">
    <property type="entry name" value="His_Phos_1"/>
    <property type="match status" value="1"/>
</dbReference>
<keyword evidence="2" id="KW-1185">Reference proteome</keyword>
<evidence type="ECO:0000313" key="2">
    <source>
        <dbReference type="Proteomes" id="UP001596270"/>
    </source>
</evidence>
<dbReference type="Proteomes" id="UP001596270">
    <property type="component" value="Unassembled WGS sequence"/>
</dbReference>
<dbReference type="SMART" id="SM00855">
    <property type="entry name" value="PGAM"/>
    <property type="match status" value="1"/>
</dbReference>
<dbReference type="RefSeq" id="WP_371434837.1">
    <property type="nucleotide sequence ID" value="NZ_JBHSRS010000079.1"/>
</dbReference>
<name>A0ABW1U0B1_9BURK</name>